<dbReference type="EC" id="2.1.1.57" evidence="2"/>
<dbReference type="GO" id="GO:0003746">
    <property type="term" value="F:translation elongation factor activity"/>
    <property type="evidence" value="ECO:0007669"/>
    <property type="project" value="UniProtKB-KW"/>
</dbReference>
<evidence type="ECO:0000256" key="1">
    <source>
        <dbReference type="ARBA" id="ARBA00004328"/>
    </source>
</evidence>
<dbReference type="EMBL" id="CAJOBF010002461">
    <property type="protein sequence ID" value="CAF4035725.1"/>
    <property type="molecule type" value="Genomic_DNA"/>
</dbReference>
<evidence type="ECO:0000256" key="8">
    <source>
        <dbReference type="ARBA" id="ARBA00022917"/>
    </source>
</evidence>
<dbReference type="SUPFAM" id="SSF53335">
    <property type="entry name" value="S-adenosyl-L-methionine-dependent methyltransferases"/>
    <property type="match status" value="1"/>
</dbReference>
<keyword evidence="8" id="KW-0648">Protein biosynthesis</keyword>
<dbReference type="Proteomes" id="UP000663842">
    <property type="component" value="Unassembled WGS sequence"/>
</dbReference>
<evidence type="ECO:0000256" key="5">
    <source>
        <dbReference type="ARBA" id="ARBA00022768"/>
    </source>
</evidence>
<dbReference type="CDD" id="cd20760">
    <property type="entry name" value="capping_2-OMTase_Mimiviridae"/>
    <property type="match status" value="1"/>
</dbReference>
<dbReference type="PROSITE" id="PS51612">
    <property type="entry name" value="SAM_MT_2O_PK"/>
    <property type="match status" value="1"/>
</dbReference>
<dbReference type="NCBIfam" id="NF003765">
    <property type="entry name" value="PRK05359.1"/>
    <property type="match status" value="1"/>
</dbReference>
<dbReference type="InterPro" id="IPR000176">
    <property type="entry name" value="mRNA_MeTrfase-like"/>
</dbReference>
<comment type="caution">
    <text evidence="15">The sequence shown here is derived from an EMBL/GenBank/DDBJ whole genome shotgun (WGS) entry which is preliminary data.</text>
</comment>
<evidence type="ECO:0000256" key="6">
    <source>
        <dbReference type="ARBA" id="ARBA00022801"/>
    </source>
</evidence>
<dbReference type="SMART" id="SM00479">
    <property type="entry name" value="EXOIII"/>
    <property type="match status" value="1"/>
</dbReference>
<gene>
    <name evidence="16" type="ORF">BYL167_LOCUS7434</name>
    <name evidence="14" type="ORF">CJN711_LOCUS37931</name>
    <name evidence="17" type="ORF">UXM345_LOCUS18284</name>
    <name evidence="15" type="ORF">XDN619_LOCUS2325</name>
</gene>
<dbReference type="AlphaFoldDB" id="A0A816LYS7"/>
<dbReference type="InterPro" id="IPR029063">
    <property type="entry name" value="SAM-dependent_MTases_sf"/>
</dbReference>
<dbReference type="InterPro" id="IPR013520">
    <property type="entry name" value="Ribonucl_H"/>
</dbReference>
<proteinExistence type="predicted"/>
<dbReference type="EMBL" id="CAJOBH010001929">
    <property type="protein sequence ID" value="CAF3880730.1"/>
    <property type="molecule type" value="Genomic_DNA"/>
</dbReference>
<feature type="domain" description="Exonuclease" evidence="13">
    <location>
        <begin position="130"/>
        <end position="313"/>
    </location>
</feature>
<comment type="subunit">
    <text evidence="10">Interacts with poly(A) polymerase catalytic subunit OPG063. Interacts with OPG109 and OPG123; these interactions might help linking transcription to capping and polyadenylation.</text>
</comment>
<evidence type="ECO:0000256" key="12">
    <source>
        <dbReference type="SAM" id="MobiDB-lite"/>
    </source>
</evidence>
<dbReference type="PROSITE" id="PS50088">
    <property type="entry name" value="ANK_REPEAT"/>
    <property type="match status" value="1"/>
</dbReference>
<evidence type="ECO:0000256" key="9">
    <source>
        <dbReference type="ARBA" id="ARBA00034661"/>
    </source>
</evidence>
<evidence type="ECO:0000313" key="16">
    <source>
        <dbReference type="EMBL" id="CAF3880730.1"/>
    </source>
</evidence>
<evidence type="ECO:0000256" key="7">
    <source>
        <dbReference type="ARBA" id="ARBA00022839"/>
    </source>
</evidence>
<dbReference type="GO" id="GO:0000175">
    <property type="term" value="F:3'-5'-RNA exonuclease activity"/>
    <property type="evidence" value="ECO:0007669"/>
    <property type="project" value="InterPro"/>
</dbReference>
<evidence type="ECO:0000256" key="4">
    <source>
        <dbReference type="ARBA" id="ARBA00022722"/>
    </source>
</evidence>
<dbReference type="Proteomes" id="UP000681967">
    <property type="component" value="Unassembled WGS sequence"/>
</dbReference>
<feature type="repeat" description="ANK" evidence="11">
    <location>
        <begin position="83"/>
        <end position="115"/>
    </location>
</feature>
<dbReference type="InterPro" id="IPR025804">
    <property type="entry name" value="Pox/kineto_cap_MeTfrase"/>
</dbReference>
<dbReference type="InterPro" id="IPR012337">
    <property type="entry name" value="RNaseH-like_sf"/>
</dbReference>
<evidence type="ECO:0000256" key="11">
    <source>
        <dbReference type="PROSITE-ProRule" id="PRU00023"/>
    </source>
</evidence>
<feature type="region of interest" description="Disordered" evidence="12">
    <location>
        <begin position="320"/>
        <end position="377"/>
    </location>
</feature>
<dbReference type="InterPro" id="IPR036397">
    <property type="entry name" value="RNaseH_sf"/>
</dbReference>
<accession>A0A816LYS7</accession>
<dbReference type="Gene3D" id="3.30.420.10">
    <property type="entry name" value="Ribonuclease H-like superfamily/Ribonuclease H"/>
    <property type="match status" value="1"/>
</dbReference>
<keyword evidence="7" id="KW-0269">Exonuclease</keyword>
<evidence type="ECO:0000313" key="15">
    <source>
        <dbReference type="EMBL" id="CAF1980023.1"/>
    </source>
</evidence>
<evidence type="ECO:0000256" key="10">
    <source>
        <dbReference type="ARBA" id="ARBA00046511"/>
    </source>
</evidence>
<dbReference type="GO" id="GO:0003676">
    <property type="term" value="F:nucleic acid binding"/>
    <property type="evidence" value="ECO:0007669"/>
    <property type="project" value="InterPro"/>
</dbReference>
<keyword evidence="11" id="KW-0040">ANK repeat</keyword>
<dbReference type="Pfam" id="PF00929">
    <property type="entry name" value="RNase_T"/>
    <property type="match status" value="1"/>
</dbReference>
<dbReference type="InterPro" id="IPR002110">
    <property type="entry name" value="Ankyrin_rpt"/>
</dbReference>
<keyword evidence="4" id="KW-0540">Nuclease</keyword>
<keyword evidence="5" id="KW-0251">Elongation factor</keyword>
<dbReference type="SUPFAM" id="SSF48403">
    <property type="entry name" value="Ankyrin repeat"/>
    <property type="match status" value="1"/>
</dbReference>
<dbReference type="InterPro" id="IPR022894">
    <property type="entry name" value="Oligoribonuclease"/>
</dbReference>
<protein>
    <recommendedName>
        <fullName evidence="3">Cap-specific mRNA (nucleoside-2'-O-)-methyltransferase</fullName>
        <ecNumber evidence="2">2.1.1.57</ecNumber>
    </recommendedName>
</protein>
<evidence type="ECO:0000313" key="17">
    <source>
        <dbReference type="EMBL" id="CAF4035725.1"/>
    </source>
</evidence>
<dbReference type="InterPro" id="IPR036770">
    <property type="entry name" value="Ankyrin_rpt-contain_sf"/>
</dbReference>
<evidence type="ECO:0000313" key="18">
    <source>
        <dbReference type="Proteomes" id="UP000663887"/>
    </source>
</evidence>
<comment type="subcellular location">
    <subcellularLocation>
        <location evidence="1">Virion</location>
    </subcellularLocation>
</comment>
<keyword evidence="6" id="KW-0378">Hydrolase</keyword>
<evidence type="ECO:0000313" key="14">
    <source>
        <dbReference type="EMBL" id="CAF1621090.1"/>
    </source>
</evidence>
<evidence type="ECO:0000256" key="2">
    <source>
        <dbReference type="ARBA" id="ARBA00011923"/>
    </source>
</evidence>
<dbReference type="EMBL" id="CAJNOV010018541">
    <property type="protein sequence ID" value="CAF1621090.1"/>
    <property type="molecule type" value="Genomic_DNA"/>
</dbReference>
<name>A0A816LYS7_9BILA</name>
<dbReference type="Proteomes" id="UP000663887">
    <property type="component" value="Unassembled WGS sequence"/>
</dbReference>
<dbReference type="CDD" id="cd06135">
    <property type="entry name" value="Orn"/>
    <property type="match status" value="1"/>
</dbReference>
<dbReference type="GO" id="GO:0004483">
    <property type="term" value="F:methyltransferase cap1 activity"/>
    <property type="evidence" value="ECO:0007669"/>
    <property type="project" value="UniProtKB-EC"/>
</dbReference>
<dbReference type="Pfam" id="PF01358">
    <property type="entry name" value="PARP_regulatory"/>
    <property type="match status" value="1"/>
</dbReference>
<dbReference type="Proteomes" id="UP000663855">
    <property type="component" value="Unassembled WGS sequence"/>
</dbReference>
<comment type="function">
    <text evidence="9">Displays methyltransferase, positive regulation of the poly(A) polymerase and transcription elongation activities. Involved in the modification of both mRNA ends and in intermediate and late gene positive transcription elongation. At the mRNAs 5' end, methylates the ribose 2' OH group of the first transcribed nucleotide, thereby producing a 2'-O-methylpurine cap. At the 3' end, functions as a processivity factor which stimulates the activity of the viral poly(A) polymerase OPG063 that creates mRNA's poly(A) tail. In the presence of OPG102, OPG063 does not dissociate from the RNA allowing tail elongation to around 250 adenylates.</text>
</comment>
<sequence length="748" mass="86816">MDQLNRALLKLLELGKNKQNSMIKRLDDAARDFGFINLTKWRNVSNDTKNSLVHELVERNLHEVIYHAITVLKLDINVRRGSDGLTPLQIATNAGDHQMCDLLKQLGASKVQSEDASSFLSDEDREKSMNIVWLDLEMTSIVEPEILECAVIITDKNFQILDKGSWVIHFDKSVLRRLGHWHQETFADITQGGNGLFADVLQSKLKKEEVEDELLRMIKRHCPEKMCPLAGSSIHIDKSVLKLQMPKVHDYLHYRIIDVSSFQAVMRRWAPWIEIKIKRNLARHGQDVVNHRAMDDIVWSISFMKEFRLFLIKPQEVNNRKNESAVARRRKHSMSPTRTSVDDPPPRNQALPRNQPPVKNQPYARNQPPAKNQPPARNQALARNLSVELYGDEKRLLERLKLEKNADVNSLNLNTTEKRIYDENPHLHEVFLNRLSLATFVNPFNHEMRILTKAPEQISSSSINMQRQSTTEHWGQRKLLLTEIEFLTTYGAGRQFLVIYAGAAPGSHLNFLSSLFPNLEFVLFDTAQFDVQPTDRITIRKQKFDTNVARNCASSTLDILFICNVHTFNSYQYQEQDTVEDMENQKVWHKLLKPHMSLLNFRLPRKSGKFEYLNGQPIIEPWASKRAIECRLLVEREAKPKQYDSTTFEDALTYFHNITRIVYYEHNIQYDEAEGLDHCYDCRTEIFILQQYLSIIQKVTDEADLTKRTVQMSSDISRRIVNKTREQSLGIKRTLDYIQKNTTASSNL</sequence>
<evidence type="ECO:0000259" key="13">
    <source>
        <dbReference type="SMART" id="SM00479"/>
    </source>
</evidence>
<reference evidence="15" key="1">
    <citation type="submission" date="2021-02" db="EMBL/GenBank/DDBJ databases">
        <authorList>
            <person name="Nowell W R."/>
        </authorList>
    </citation>
    <scope>NUCLEOTIDE SEQUENCE</scope>
</reference>
<dbReference type="GO" id="GO:0006370">
    <property type="term" value="P:7-methylguanosine mRNA capping"/>
    <property type="evidence" value="ECO:0007669"/>
    <property type="project" value="InterPro"/>
</dbReference>
<dbReference type="EMBL" id="CAJNRG010000109">
    <property type="protein sequence ID" value="CAF1980023.1"/>
    <property type="molecule type" value="Genomic_DNA"/>
</dbReference>
<dbReference type="Gene3D" id="3.40.50.150">
    <property type="entry name" value="Vaccinia Virus protein VP39"/>
    <property type="match status" value="1"/>
</dbReference>
<organism evidence="15 18">
    <name type="scientific">Rotaria magnacalcarata</name>
    <dbReference type="NCBI Taxonomy" id="392030"/>
    <lineage>
        <taxon>Eukaryota</taxon>
        <taxon>Metazoa</taxon>
        <taxon>Spiralia</taxon>
        <taxon>Gnathifera</taxon>
        <taxon>Rotifera</taxon>
        <taxon>Eurotatoria</taxon>
        <taxon>Bdelloidea</taxon>
        <taxon>Philodinida</taxon>
        <taxon>Philodinidae</taxon>
        <taxon>Rotaria</taxon>
    </lineage>
</organism>
<dbReference type="SUPFAM" id="SSF53098">
    <property type="entry name" value="Ribonuclease H-like"/>
    <property type="match status" value="1"/>
</dbReference>
<evidence type="ECO:0000256" key="3">
    <source>
        <dbReference type="ARBA" id="ARBA00015701"/>
    </source>
</evidence>